<feature type="domain" description="DUF4190" evidence="3">
    <location>
        <begin position="136"/>
        <end position="198"/>
    </location>
</feature>
<feature type="compositionally biased region" description="Pro residues" evidence="1">
    <location>
        <begin position="13"/>
        <end position="29"/>
    </location>
</feature>
<evidence type="ECO:0000256" key="2">
    <source>
        <dbReference type="SAM" id="Phobius"/>
    </source>
</evidence>
<dbReference type="AlphaFoldDB" id="A4XBE0"/>
<organism evidence="4 5">
    <name type="scientific">Salinispora tropica (strain ATCC BAA-916 / DSM 44818 / JCM 13857 / NBRC 105044 / CNB-440)</name>
    <dbReference type="NCBI Taxonomy" id="369723"/>
    <lineage>
        <taxon>Bacteria</taxon>
        <taxon>Bacillati</taxon>
        <taxon>Actinomycetota</taxon>
        <taxon>Actinomycetes</taxon>
        <taxon>Micromonosporales</taxon>
        <taxon>Micromonosporaceae</taxon>
        <taxon>Salinispora</taxon>
    </lineage>
</organism>
<feature type="region of interest" description="Disordered" evidence="1">
    <location>
        <begin position="1"/>
        <end position="71"/>
    </location>
</feature>
<dbReference type="STRING" id="369723.Strop_3808"/>
<keyword evidence="2" id="KW-0812">Transmembrane</keyword>
<dbReference type="eggNOG" id="ENOG503353J">
    <property type="taxonomic scope" value="Bacteria"/>
</dbReference>
<dbReference type="InterPro" id="IPR025241">
    <property type="entry name" value="DUF4190"/>
</dbReference>
<feature type="compositionally biased region" description="Pro residues" evidence="1">
    <location>
        <begin position="96"/>
        <end position="112"/>
    </location>
</feature>
<dbReference type="PATRIC" id="fig|369723.5.peg.3931"/>
<evidence type="ECO:0000256" key="1">
    <source>
        <dbReference type="SAM" id="MobiDB-lite"/>
    </source>
</evidence>
<dbReference type="HOGENOM" id="CLU_101812_0_0_11"/>
<evidence type="ECO:0000313" key="5">
    <source>
        <dbReference type="Proteomes" id="UP000000235"/>
    </source>
</evidence>
<keyword evidence="2" id="KW-0472">Membrane</keyword>
<keyword evidence="5" id="KW-1185">Reference proteome</keyword>
<dbReference type="KEGG" id="stp:Strop_3808"/>
<name>A4XBE0_SALTO</name>
<feature type="compositionally biased region" description="Pro residues" evidence="1">
    <location>
        <begin position="55"/>
        <end position="71"/>
    </location>
</feature>
<feature type="transmembrane region" description="Helical" evidence="2">
    <location>
        <begin position="137"/>
        <end position="164"/>
    </location>
</feature>
<evidence type="ECO:0000313" key="4">
    <source>
        <dbReference type="EMBL" id="ABP56239.1"/>
    </source>
</evidence>
<gene>
    <name evidence="4" type="ordered locus">Strop_3808</name>
</gene>
<reference evidence="5" key="1">
    <citation type="journal article" date="2007" name="Proc. Natl. Acad. Sci. U.S.A.">
        <title>Genome sequencing reveals complex secondary metabolome in the marine actinomycete Salinispora tropica.</title>
        <authorList>
            <person name="Udwary D.W."/>
            <person name="Zeigler L."/>
            <person name="Asolkar R.N."/>
            <person name="Singan V."/>
            <person name="Lapidus A."/>
            <person name="Fenical W."/>
            <person name="Jensen P.R."/>
            <person name="Moore B.S."/>
        </authorList>
    </citation>
    <scope>NUCLEOTIDE SEQUENCE [LARGE SCALE GENOMIC DNA]</scope>
    <source>
        <strain evidence="5">ATCC BAA-916 / DSM 44818 / CNB-440</strain>
    </source>
</reference>
<proteinExistence type="predicted"/>
<evidence type="ECO:0000259" key="3">
    <source>
        <dbReference type="Pfam" id="PF13828"/>
    </source>
</evidence>
<accession>A4XBE0</accession>
<dbReference type="RefSeq" id="WP_012015014.1">
    <property type="nucleotide sequence ID" value="NC_009380.1"/>
</dbReference>
<sequence length="210" mass="21231">MQPDPSTPQSNPSTPPADPYAPPADPYAPPATSVPEQPYPQPPADPYAAPTAPLSTPPSDPYAAPAAPPYPPGPNPYAAPAAPPYPPGPNPYAAPTPPPYPYGTPTAPPHPAPYGGTQMHPNAGYPLPSTKQNQLGLISMILGIVSVPLGCCYLTLPLGIAALVTGWLGQQKVEKGLADNRGQALAGMICGAIGVLVSLGSIALSIIGSD</sequence>
<protein>
    <recommendedName>
        <fullName evidence="3">DUF4190 domain-containing protein</fullName>
    </recommendedName>
</protein>
<dbReference type="EMBL" id="CP000667">
    <property type="protein sequence ID" value="ABP56239.1"/>
    <property type="molecule type" value="Genomic_DNA"/>
</dbReference>
<feature type="transmembrane region" description="Helical" evidence="2">
    <location>
        <begin position="184"/>
        <end position="207"/>
    </location>
</feature>
<feature type="compositionally biased region" description="Low complexity" evidence="1">
    <location>
        <begin position="1"/>
        <end position="12"/>
    </location>
</feature>
<dbReference type="Pfam" id="PF13828">
    <property type="entry name" value="DUF4190"/>
    <property type="match status" value="1"/>
</dbReference>
<feature type="region of interest" description="Disordered" evidence="1">
    <location>
        <begin position="96"/>
        <end position="125"/>
    </location>
</feature>
<dbReference type="Proteomes" id="UP000000235">
    <property type="component" value="Chromosome"/>
</dbReference>
<keyword evidence="2" id="KW-1133">Transmembrane helix</keyword>